<evidence type="ECO:0000313" key="2">
    <source>
        <dbReference type="EMBL" id="CAK0841134.1"/>
    </source>
</evidence>
<keyword evidence="3" id="KW-1185">Reference proteome</keyword>
<organism evidence="2 3">
    <name type="scientific">Prorocentrum cordatum</name>
    <dbReference type="NCBI Taxonomy" id="2364126"/>
    <lineage>
        <taxon>Eukaryota</taxon>
        <taxon>Sar</taxon>
        <taxon>Alveolata</taxon>
        <taxon>Dinophyceae</taxon>
        <taxon>Prorocentrales</taxon>
        <taxon>Prorocentraceae</taxon>
        <taxon>Prorocentrum</taxon>
    </lineage>
</organism>
<reference evidence="2" key="1">
    <citation type="submission" date="2023-10" db="EMBL/GenBank/DDBJ databases">
        <authorList>
            <person name="Chen Y."/>
            <person name="Shah S."/>
            <person name="Dougan E. K."/>
            <person name="Thang M."/>
            <person name="Chan C."/>
        </authorList>
    </citation>
    <scope>NUCLEOTIDE SEQUENCE [LARGE SCALE GENOMIC DNA]</scope>
</reference>
<feature type="region of interest" description="Disordered" evidence="1">
    <location>
        <begin position="1"/>
        <end position="132"/>
    </location>
</feature>
<dbReference type="EMBL" id="CAUYUJ010014430">
    <property type="protein sequence ID" value="CAK0841134.1"/>
    <property type="molecule type" value="Genomic_DNA"/>
</dbReference>
<protein>
    <submittedName>
        <fullName evidence="2">Uncharacterized protein</fullName>
    </submittedName>
</protein>
<dbReference type="Proteomes" id="UP001189429">
    <property type="component" value="Unassembled WGS sequence"/>
</dbReference>
<gene>
    <name evidence="2" type="ORF">PCOR1329_LOCUS36414</name>
</gene>
<name>A0ABN9T7V9_9DINO</name>
<feature type="region of interest" description="Disordered" evidence="1">
    <location>
        <begin position="162"/>
        <end position="223"/>
    </location>
</feature>
<feature type="compositionally biased region" description="Basic residues" evidence="1">
    <location>
        <begin position="72"/>
        <end position="83"/>
    </location>
</feature>
<sequence>ARERRARGPLAAGSPLPSRRDHRRAHKAPAALEPPQPPQQQRRRPAPPPAAAGPPDVGQAAKRPSAPDPAVRRRPQASRKAPPKRLVSLPSSLDELSKRGRAGCSWQSPLDEGGGPLAARGSIGSTPERGAAAARVAAAAGSAIGPADAGVAFAVALTRPAWPESEERASCPAGWPASQGPPAARAEQQKARRGSEASGASGASCVSVRPGDQPTPEPGRVDSECISETVSRLSFTSLCDSEWRVSSQGTMSATLSTSRRGSFGSAGSPRTSFSSAVSEGFPPVEVVPTSPSRAVSVTPSLGHSISIFSLQARSTTPGTPGKRVVKPNKTLRPGGRRAATGSAGSTPVQPEVHCMDQSDSEGEYDESHVRTICFEVVNERLNVVQQEVDRIVGTAVKSAISEETETITSAFKSNFDKCMAACKKDMDEFPKKMDKHIMAVVTPKLDALRTEAMQRCDEIRGEIQQVDARVSEHDRLLGIMQSQIQQLQQALVVANSQQPAPKALASSASFEREIDATVVKINAGRPARSEEARSVITPWPEEMQITSDMWSLPSPDPIAKMFALQVSGATGLASRRVQKILSGLRTSSSQWRELEVPTQAGGTTRLHFSGDKNPKQIKTETTGRKFRTKLQEIYGREQRIFVDRDRGWLSLGWDALCKIEVFPGREETKLFWNPGTIAKYGKSKAELLEAVRELLQPDREPEWCL</sequence>
<evidence type="ECO:0000313" key="3">
    <source>
        <dbReference type="Proteomes" id="UP001189429"/>
    </source>
</evidence>
<feature type="region of interest" description="Disordered" evidence="1">
    <location>
        <begin position="313"/>
        <end position="352"/>
    </location>
</feature>
<comment type="caution">
    <text evidence="2">The sequence shown here is derived from an EMBL/GenBank/DDBJ whole genome shotgun (WGS) entry which is preliminary data.</text>
</comment>
<feature type="compositionally biased region" description="Low complexity" evidence="1">
    <location>
        <begin position="336"/>
        <end position="346"/>
    </location>
</feature>
<accession>A0ABN9T7V9</accession>
<proteinExistence type="predicted"/>
<feature type="non-terminal residue" evidence="2">
    <location>
        <position position="1"/>
    </location>
</feature>
<evidence type="ECO:0000256" key="1">
    <source>
        <dbReference type="SAM" id="MobiDB-lite"/>
    </source>
</evidence>